<dbReference type="Pfam" id="PF00326">
    <property type="entry name" value="Peptidase_S9"/>
    <property type="match status" value="1"/>
</dbReference>
<dbReference type="EMBL" id="KZ819604">
    <property type="protein sequence ID" value="PWN33215.1"/>
    <property type="molecule type" value="Genomic_DNA"/>
</dbReference>
<sequence>MAVGAVMNQDVKGLIGAAFMTRPICDVFQLELRSTIGAGNFEEFGDVRTPQGFDSVFSWSPLQNINPKKQYPAVLLLPGSADETVPPSSSYKMLAQLQHDHPTNNLPLLLYVVPEAGHTSRTLTESVYMFCVMEESLGITWRKAQS</sequence>
<keyword evidence="3" id="KW-1185">Reference proteome</keyword>
<dbReference type="GO" id="GO:0070012">
    <property type="term" value="F:oligopeptidase activity"/>
    <property type="evidence" value="ECO:0007669"/>
    <property type="project" value="TreeGrafter"/>
</dbReference>
<protein>
    <recommendedName>
        <fullName evidence="1">Peptidase S9 prolyl oligopeptidase catalytic domain-containing protein</fullName>
    </recommendedName>
</protein>
<dbReference type="Proteomes" id="UP000245771">
    <property type="component" value="Unassembled WGS sequence"/>
</dbReference>
<dbReference type="RefSeq" id="XP_025353517.1">
    <property type="nucleotide sequence ID" value="XM_025501430.1"/>
</dbReference>
<gene>
    <name evidence="2" type="ORF">FA14DRAFT_185052</name>
</gene>
<dbReference type="InterPro" id="IPR029058">
    <property type="entry name" value="AB_hydrolase_fold"/>
</dbReference>
<dbReference type="InterPro" id="IPR051167">
    <property type="entry name" value="Prolyl_oligopep/macrocyclase"/>
</dbReference>
<reference evidence="2 3" key="1">
    <citation type="journal article" date="2018" name="Mol. Biol. Evol.">
        <title>Broad Genomic Sampling Reveals a Smut Pathogenic Ancestry of the Fungal Clade Ustilaginomycotina.</title>
        <authorList>
            <person name="Kijpornyongpan T."/>
            <person name="Mondo S.J."/>
            <person name="Barry K."/>
            <person name="Sandor L."/>
            <person name="Lee J."/>
            <person name="Lipzen A."/>
            <person name="Pangilinan J."/>
            <person name="LaButti K."/>
            <person name="Hainaut M."/>
            <person name="Henrissat B."/>
            <person name="Grigoriev I.V."/>
            <person name="Spatafora J.W."/>
            <person name="Aime M.C."/>
        </authorList>
    </citation>
    <scope>NUCLEOTIDE SEQUENCE [LARGE SCALE GENOMIC DNA]</scope>
    <source>
        <strain evidence="2 3">MCA 3882</strain>
    </source>
</reference>
<evidence type="ECO:0000313" key="2">
    <source>
        <dbReference type="EMBL" id="PWN33215.1"/>
    </source>
</evidence>
<dbReference type="InParanoid" id="A0A316VCD8"/>
<proteinExistence type="predicted"/>
<dbReference type="STRING" id="1280837.A0A316VCD8"/>
<organism evidence="2 3">
    <name type="scientific">Meira miltonrushii</name>
    <dbReference type="NCBI Taxonomy" id="1280837"/>
    <lineage>
        <taxon>Eukaryota</taxon>
        <taxon>Fungi</taxon>
        <taxon>Dikarya</taxon>
        <taxon>Basidiomycota</taxon>
        <taxon>Ustilaginomycotina</taxon>
        <taxon>Exobasidiomycetes</taxon>
        <taxon>Exobasidiales</taxon>
        <taxon>Brachybasidiaceae</taxon>
        <taxon>Meira</taxon>
    </lineage>
</organism>
<evidence type="ECO:0000313" key="3">
    <source>
        <dbReference type="Proteomes" id="UP000245771"/>
    </source>
</evidence>
<dbReference type="SUPFAM" id="SSF53474">
    <property type="entry name" value="alpha/beta-Hydrolases"/>
    <property type="match status" value="1"/>
</dbReference>
<accession>A0A316VCD8</accession>
<dbReference type="AlphaFoldDB" id="A0A316VCD8"/>
<dbReference type="PANTHER" id="PTHR42881:SF2">
    <property type="entry name" value="PROLYL ENDOPEPTIDASE"/>
    <property type="match status" value="1"/>
</dbReference>
<name>A0A316VCD8_9BASI</name>
<dbReference type="GeneID" id="37023211"/>
<dbReference type="InterPro" id="IPR001375">
    <property type="entry name" value="Peptidase_S9_cat"/>
</dbReference>
<dbReference type="OrthoDB" id="248387at2759"/>
<dbReference type="GO" id="GO:0005829">
    <property type="term" value="C:cytosol"/>
    <property type="evidence" value="ECO:0007669"/>
    <property type="project" value="TreeGrafter"/>
</dbReference>
<dbReference type="Gene3D" id="3.40.50.1820">
    <property type="entry name" value="alpha/beta hydrolase"/>
    <property type="match status" value="1"/>
</dbReference>
<dbReference type="GO" id="GO:0006508">
    <property type="term" value="P:proteolysis"/>
    <property type="evidence" value="ECO:0007669"/>
    <property type="project" value="InterPro"/>
</dbReference>
<feature type="domain" description="Peptidase S9 prolyl oligopeptidase catalytic" evidence="1">
    <location>
        <begin position="2"/>
        <end position="125"/>
    </location>
</feature>
<evidence type="ECO:0000259" key="1">
    <source>
        <dbReference type="Pfam" id="PF00326"/>
    </source>
</evidence>
<dbReference type="GO" id="GO:0008236">
    <property type="term" value="F:serine-type peptidase activity"/>
    <property type="evidence" value="ECO:0007669"/>
    <property type="project" value="InterPro"/>
</dbReference>
<dbReference type="PANTHER" id="PTHR42881">
    <property type="entry name" value="PROLYL ENDOPEPTIDASE"/>
    <property type="match status" value="1"/>
</dbReference>